<dbReference type="AlphaFoldDB" id="A0A5M9JTX0"/>
<dbReference type="Proteomes" id="UP000322873">
    <property type="component" value="Unassembled WGS sequence"/>
</dbReference>
<gene>
    <name evidence="1" type="ORF">EYC84_000626</name>
</gene>
<organism evidence="1 2">
    <name type="scientific">Monilinia fructicola</name>
    <name type="common">Brown rot fungus</name>
    <name type="synonym">Ciboria fructicola</name>
    <dbReference type="NCBI Taxonomy" id="38448"/>
    <lineage>
        <taxon>Eukaryota</taxon>
        <taxon>Fungi</taxon>
        <taxon>Dikarya</taxon>
        <taxon>Ascomycota</taxon>
        <taxon>Pezizomycotina</taxon>
        <taxon>Leotiomycetes</taxon>
        <taxon>Helotiales</taxon>
        <taxon>Sclerotiniaceae</taxon>
        <taxon>Monilinia</taxon>
    </lineage>
</organism>
<evidence type="ECO:0000313" key="1">
    <source>
        <dbReference type="EMBL" id="KAA8571306.1"/>
    </source>
</evidence>
<comment type="caution">
    <text evidence="1">The sequence shown here is derived from an EMBL/GenBank/DDBJ whole genome shotgun (WGS) entry which is preliminary data.</text>
</comment>
<reference evidence="1 2" key="1">
    <citation type="submission" date="2019-06" db="EMBL/GenBank/DDBJ databases">
        <title>Genome Sequence of the Brown Rot Fungal Pathogen Monilinia fructicola.</title>
        <authorList>
            <person name="De Miccolis Angelini R.M."/>
            <person name="Landi L."/>
            <person name="Abate D."/>
            <person name="Pollastro S."/>
            <person name="Romanazzi G."/>
            <person name="Faretra F."/>
        </authorList>
    </citation>
    <scope>NUCLEOTIDE SEQUENCE [LARGE SCALE GENOMIC DNA]</scope>
    <source>
        <strain evidence="1 2">Mfrc123</strain>
    </source>
</reference>
<keyword evidence="2" id="KW-1185">Reference proteome</keyword>
<dbReference type="EMBL" id="VICG01000006">
    <property type="protein sequence ID" value="KAA8571306.1"/>
    <property type="molecule type" value="Genomic_DNA"/>
</dbReference>
<sequence length="143" mass="15909">MCARLILAVLYEPETAMIELKINLIFKDTFHFELLILRYAVVFNTSLISPSSHSAMTGVRVPGNIACAVYSASSLWLQKWLRSFTSTVYQHHHYNGWCDNGLESSIFSVAIGKVVARNLIECTVGFVIPISFDAICRSCCSPA</sequence>
<protein>
    <submittedName>
        <fullName evidence="1">Uncharacterized protein</fullName>
    </submittedName>
</protein>
<name>A0A5M9JTX0_MONFR</name>
<evidence type="ECO:0000313" key="2">
    <source>
        <dbReference type="Proteomes" id="UP000322873"/>
    </source>
</evidence>
<proteinExistence type="predicted"/>
<accession>A0A5M9JTX0</accession>